<dbReference type="Gramene" id="ERM96680">
    <property type="protein sequence ID" value="ERM96680"/>
    <property type="gene ID" value="AMTR_s00001p00272730"/>
</dbReference>
<dbReference type="Proteomes" id="UP000017836">
    <property type="component" value="Unassembled WGS sequence"/>
</dbReference>
<sequence>MTDLRKCGPVGSPHMVFGSCKSGDEFDSVDWPCGIGRMFREGMHNPLESVPLSLLAATFLISSSTFSPKSTQSFSSKDSPLEEAILLNAQSVVEPPLPLPIVETANQNVVEEEKLQESKVGWIFADIGTDFEVPVGVIYNELKEKKNARKEVEASKDKAPMEDYGSQRTHAKTGGKYKAKGVMKPSRSSAVLAARGIPPGGIQMRSVAAMDEDGAA</sequence>
<evidence type="ECO:0000313" key="2">
    <source>
        <dbReference type="EMBL" id="ERM96680.1"/>
    </source>
</evidence>
<evidence type="ECO:0000256" key="1">
    <source>
        <dbReference type="SAM" id="MobiDB-lite"/>
    </source>
</evidence>
<dbReference type="HOGENOM" id="CLU_1279201_0_0_1"/>
<protein>
    <submittedName>
        <fullName evidence="2">Uncharacterized protein</fullName>
    </submittedName>
</protein>
<dbReference type="EMBL" id="KI397142">
    <property type="protein sequence ID" value="ERM96680.1"/>
    <property type="molecule type" value="Genomic_DNA"/>
</dbReference>
<accession>W1NN20</accession>
<organism evidence="2 3">
    <name type="scientific">Amborella trichopoda</name>
    <dbReference type="NCBI Taxonomy" id="13333"/>
    <lineage>
        <taxon>Eukaryota</taxon>
        <taxon>Viridiplantae</taxon>
        <taxon>Streptophyta</taxon>
        <taxon>Embryophyta</taxon>
        <taxon>Tracheophyta</taxon>
        <taxon>Spermatophyta</taxon>
        <taxon>Magnoliopsida</taxon>
        <taxon>Amborellales</taxon>
        <taxon>Amborellaceae</taxon>
        <taxon>Amborella</taxon>
    </lineage>
</organism>
<name>W1NN20_AMBTC</name>
<gene>
    <name evidence="2" type="ORF">AMTR_s00001p00272730</name>
</gene>
<keyword evidence="3" id="KW-1185">Reference proteome</keyword>
<proteinExistence type="predicted"/>
<evidence type="ECO:0000313" key="3">
    <source>
        <dbReference type="Proteomes" id="UP000017836"/>
    </source>
</evidence>
<feature type="compositionally biased region" description="Basic and acidic residues" evidence="1">
    <location>
        <begin position="148"/>
        <end position="161"/>
    </location>
</feature>
<feature type="region of interest" description="Disordered" evidence="1">
    <location>
        <begin position="148"/>
        <end position="183"/>
    </location>
</feature>
<dbReference type="PROSITE" id="PS51257">
    <property type="entry name" value="PROKAR_LIPOPROTEIN"/>
    <property type="match status" value="1"/>
</dbReference>
<feature type="compositionally biased region" description="Basic residues" evidence="1">
    <location>
        <begin position="169"/>
        <end position="181"/>
    </location>
</feature>
<dbReference type="AlphaFoldDB" id="W1NN20"/>
<reference evidence="3" key="1">
    <citation type="journal article" date="2013" name="Science">
        <title>The Amborella genome and the evolution of flowering plants.</title>
        <authorList>
            <consortium name="Amborella Genome Project"/>
        </authorList>
    </citation>
    <scope>NUCLEOTIDE SEQUENCE [LARGE SCALE GENOMIC DNA]</scope>
</reference>